<evidence type="ECO:0000313" key="1">
    <source>
        <dbReference type="EMBL" id="KAL2340324.1"/>
    </source>
</evidence>
<dbReference type="AlphaFoldDB" id="A0ABD1MWX2"/>
<accession>A0ABD1MWX2</accession>
<sequence>MDLVQKEKLRNQSWIDATGGITNKGRLYGVGKVRSILRLEETLTNTSFNHGNNQDLEKFIQLQEEVRQSREKNERLQCKLEPLLNVVLPLLPADVHTLLQQRADE</sequence>
<name>A0ABD1MWX2_9FABA</name>
<evidence type="ECO:0000313" key="2">
    <source>
        <dbReference type="Proteomes" id="UP001603857"/>
    </source>
</evidence>
<dbReference type="Proteomes" id="UP001603857">
    <property type="component" value="Unassembled WGS sequence"/>
</dbReference>
<comment type="caution">
    <text evidence="1">The sequence shown here is derived from an EMBL/GenBank/DDBJ whole genome shotgun (WGS) entry which is preliminary data.</text>
</comment>
<gene>
    <name evidence="1" type="ORF">Fmac_008264</name>
</gene>
<proteinExistence type="predicted"/>
<dbReference type="EMBL" id="JBGMDY010000003">
    <property type="protein sequence ID" value="KAL2340324.1"/>
    <property type="molecule type" value="Genomic_DNA"/>
</dbReference>
<keyword evidence="2" id="KW-1185">Reference proteome</keyword>
<organism evidence="1 2">
    <name type="scientific">Flemingia macrophylla</name>
    <dbReference type="NCBI Taxonomy" id="520843"/>
    <lineage>
        <taxon>Eukaryota</taxon>
        <taxon>Viridiplantae</taxon>
        <taxon>Streptophyta</taxon>
        <taxon>Embryophyta</taxon>
        <taxon>Tracheophyta</taxon>
        <taxon>Spermatophyta</taxon>
        <taxon>Magnoliopsida</taxon>
        <taxon>eudicotyledons</taxon>
        <taxon>Gunneridae</taxon>
        <taxon>Pentapetalae</taxon>
        <taxon>rosids</taxon>
        <taxon>fabids</taxon>
        <taxon>Fabales</taxon>
        <taxon>Fabaceae</taxon>
        <taxon>Papilionoideae</taxon>
        <taxon>50 kb inversion clade</taxon>
        <taxon>NPAAA clade</taxon>
        <taxon>indigoferoid/millettioid clade</taxon>
        <taxon>Phaseoleae</taxon>
        <taxon>Flemingia</taxon>
    </lineage>
</organism>
<reference evidence="1 2" key="1">
    <citation type="submission" date="2024-08" db="EMBL/GenBank/DDBJ databases">
        <title>Insights into the chromosomal genome structure of Flemingia macrophylla.</title>
        <authorList>
            <person name="Ding Y."/>
            <person name="Zhao Y."/>
            <person name="Bi W."/>
            <person name="Wu M."/>
            <person name="Zhao G."/>
            <person name="Gong Y."/>
            <person name="Li W."/>
            <person name="Zhang P."/>
        </authorList>
    </citation>
    <scope>NUCLEOTIDE SEQUENCE [LARGE SCALE GENOMIC DNA]</scope>
    <source>
        <strain evidence="1">DYQJB</strain>
        <tissue evidence="1">Leaf</tissue>
    </source>
</reference>
<protein>
    <submittedName>
        <fullName evidence="1">Uncharacterized protein</fullName>
    </submittedName>
</protein>